<keyword evidence="3" id="KW-1185">Reference proteome</keyword>
<accession>A0AAV4J484</accession>
<organism evidence="2 3">
    <name type="scientific">Elysia marginata</name>
    <dbReference type="NCBI Taxonomy" id="1093978"/>
    <lineage>
        <taxon>Eukaryota</taxon>
        <taxon>Metazoa</taxon>
        <taxon>Spiralia</taxon>
        <taxon>Lophotrochozoa</taxon>
        <taxon>Mollusca</taxon>
        <taxon>Gastropoda</taxon>
        <taxon>Heterobranchia</taxon>
        <taxon>Euthyneura</taxon>
        <taxon>Panpulmonata</taxon>
        <taxon>Sacoglossa</taxon>
        <taxon>Placobranchoidea</taxon>
        <taxon>Plakobranchidae</taxon>
        <taxon>Elysia</taxon>
    </lineage>
</organism>
<dbReference type="EMBL" id="BMAT01009950">
    <property type="protein sequence ID" value="GFS16794.1"/>
    <property type="molecule type" value="Genomic_DNA"/>
</dbReference>
<gene>
    <name evidence="2" type="ORF">ElyMa_004965200</name>
</gene>
<evidence type="ECO:0000313" key="3">
    <source>
        <dbReference type="Proteomes" id="UP000762676"/>
    </source>
</evidence>
<comment type="caution">
    <text evidence="2">The sequence shown here is derived from an EMBL/GenBank/DDBJ whole genome shotgun (WGS) entry which is preliminary data.</text>
</comment>
<evidence type="ECO:0000313" key="2">
    <source>
        <dbReference type="EMBL" id="GFS16794.1"/>
    </source>
</evidence>
<proteinExistence type="predicted"/>
<feature type="region of interest" description="Disordered" evidence="1">
    <location>
        <begin position="68"/>
        <end position="93"/>
    </location>
</feature>
<sequence>MVPRSLQYAQFVFIRRDGHRGPLQQPYDGPFHVLSPGDKTFLVRVGDREERISTDHLQMAHMDLTKPVSVAQPPRRGRLPLQITDSTDQAPALEPKASSLPQFRLACLGHAIRPPCQFR</sequence>
<dbReference type="Proteomes" id="UP000762676">
    <property type="component" value="Unassembled WGS sequence"/>
</dbReference>
<protein>
    <submittedName>
        <fullName evidence="2">Pol polyprotein</fullName>
    </submittedName>
</protein>
<reference evidence="2 3" key="1">
    <citation type="journal article" date="2021" name="Elife">
        <title>Chloroplast acquisition without the gene transfer in kleptoplastic sea slugs, Plakobranchus ocellatus.</title>
        <authorList>
            <person name="Maeda T."/>
            <person name="Takahashi S."/>
            <person name="Yoshida T."/>
            <person name="Shimamura S."/>
            <person name="Takaki Y."/>
            <person name="Nagai Y."/>
            <person name="Toyoda A."/>
            <person name="Suzuki Y."/>
            <person name="Arimoto A."/>
            <person name="Ishii H."/>
            <person name="Satoh N."/>
            <person name="Nishiyama T."/>
            <person name="Hasebe M."/>
            <person name="Maruyama T."/>
            <person name="Minagawa J."/>
            <person name="Obokata J."/>
            <person name="Shigenobu S."/>
        </authorList>
    </citation>
    <scope>NUCLEOTIDE SEQUENCE [LARGE SCALE GENOMIC DNA]</scope>
</reference>
<evidence type="ECO:0000256" key="1">
    <source>
        <dbReference type="SAM" id="MobiDB-lite"/>
    </source>
</evidence>
<name>A0AAV4J484_9GAST</name>
<dbReference type="AlphaFoldDB" id="A0AAV4J484"/>